<dbReference type="Gene3D" id="2.60.40.1110">
    <property type="match status" value="1"/>
</dbReference>
<dbReference type="InterPro" id="IPR017853">
    <property type="entry name" value="GH"/>
</dbReference>
<evidence type="ECO:0000256" key="4">
    <source>
        <dbReference type="ARBA" id="ARBA00022837"/>
    </source>
</evidence>
<evidence type="ECO:0000256" key="1">
    <source>
        <dbReference type="ARBA" id="ARBA00008061"/>
    </source>
</evidence>
<comment type="caution">
    <text evidence="12">The sequence shown here is derived from an EMBL/GenBank/DDBJ whole genome shotgun (WGS) entry which is preliminary data.</text>
</comment>
<dbReference type="EMBL" id="JARYZI010000015">
    <property type="protein sequence ID" value="MDH8679669.1"/>
    <property type="molecule type" value="Genomic_DNA"/>
</dbReference>
<organism evidence="12 13">
    <name type="scientific">Fusibacter bizertensis</name>
    <dbReference type="NCBI Taxonomy" id="1488331"/>
    <lineage>
        <taxon>Bacteria</taxon>
        <taxon>Bacillati</taxon>
        <taxon>Bacillota</taxon>
        <taxon>Clostridia</taxon>
        <taxon>Eubacteriales</taxon>
        <taxon>Eubacteriales Family XII. Incertae Sedis</taxon>
        <taxon>Fusibacter</taxon>
    </lineage>
</organism>
<gene>
    <name evidence="12" type="primary">pulA</name>
    <name evidence="12" type="ORF">QE109_16040</name>
</gene>
<evidence type="ECO:0000256" key="8">
    <source>
        <dbReference type="ARBA" id="ARBA00029618"/>
    </source>
</evidence>
<sequence>MKKGLSLLIIMVLVFGLMPLSDMTFAVENPLTITVHYHRFDENYDGWNLWVWAKGSEGQSFAFSEADEFGQVANFTLEDIGDASEVGFIVRKGEWEAKDIDADRFVSLDKINDQGELEFFLLQGSENIYYDAGEIDLSPKFLKADFIDETTLKLVTSKPIAKADLRSDFAVTDSEGTLILPTAVSGGSGELSTEFVILLDSNVAFNTKYETKYLNYEPIMIEQSGLYDTDNFINNYTYVGELGAIYNASQTVFKVWAPTADGMVLNLYDKGDGGNKLDQVVMQNSGQGVWTTIVNGDLKGTYYTYTIISNDSETETYDPYAHAAGVNGDRSMVIDMAKTNPSGWEKDKGPIYIKANDLIVYEMHIRDISSNVNSNISNKGKFLGVIEKGSKTDNGVSTGLDHLKELGITHVQILPMFDYNSVDETKLEENTFNWGYDPKNYSVPEGSYASDPYHGEVRVAELKQMIQGLHNEGIGVIMDVVYNHTALTADSNLTKLVPNYYYRMVAGKYSNASGTGNETASERTMMQKLMVDSLKHWVSEYHIDGFRFDLMGVHDIETMRLIDNELRKINPNIILYGEGWTGGSSPLPEAKRLVKANIQSIPRIGAFDDDFRDGIKGHVFNPTEAGFANGAIGFEESVKFGIVGATTHDQIDYKKVNYSKKAWAENPSQSVNYVSAHDNLTLWDKISVTNPDATEDQKIAMDMLSNAIVLTSQGMPFLHAGVDFLRTKNGVENSYKSSDEINGIDWTLKESNLETFNYYKGLIEIRKAYPAFSLGTKEEVQDNLKFFDQTADSLVTLPDQMVGYSIKKGAGGSTNEELIVLFNGKLEAQTIEVPEGNFKVLVNDKNANKDGINIIQGGTVQIPASSALILERTLNELSDTELDMGIEKDSPTWIIIVSIAIVVIVAIVIGFIYLKRNKLKAIRKASKKKFK</sequence>
<evidence type="ECO:0000256" key="10">
    <source>
        <dbReference type="SAM" id="Phobius"/>
    </source>
</evidence>
<keyword evidence="13" id="KW-1185">Reference proteome</keyword>
<keyword evidence="10" id="KW-0812">Transmembrane</keyword>
<keyword evidence="4" id="KW-0106">Calcium</keyword>
<dbReference type="InterPro" id="IPR014756">
    <property type="entry name" value="Ig_E-set"/>
</dbReference>
<dbReference type="CDD" id="cd11341">
    <property type="entry name" value="AmyAc_Pullulanase_LD-like"/>
    <property type="match status" value="1"/>
</dbReference>
<dbReference type="InterPro" id="IPR013784">
    <property type="entry name" value="Carb-bd-like_fold"/>
</dbReference>
<accession>A0ABT6NGV3</accession>
<feature type="domain" description="Glycosyl hydrolase family 13 catalytic" evidence="11">
    <location>
        <begin position="373"/>
        <end position="766"/>
    </location>
</feature>
<dbReference type="Pfam" id="PF03714">
    <property type="entry name" value="PUD"/>
    <property type="match status" value="1"/>
</dbReference>
<evidence type="ECO:0000313" key="13">
    <source>
        <dbReference type="Proteomes" id="UP001158045"/>
    </source>
</evidence>
<dbReference type="Pfam" id="PF00128">
    <property type="entry name" value="Alpha-amylase"/>
    <property type="match status" value="1"/>
</dbReference>
<dbReference type="SUPFAM" id="SSF51445">
    <property type="entry name" value="(Trans)glycosidases"/>
    <property type="match status" value="1"/>
</dbReference>
<dbReference type="SUPFAM" id="SSF49452">
    <property type="entry name" value="Starch-binding domain-like"/>
    <property type="match status" value="1"/>
</dbReference>
<evidence type="ECO:0000259" key="11">
    <source>
        <dbReference type="SMART" id="SM00642"/>
    </source>
</evidence>
<name>A0ABT6NGV3_9FIRM</name>
<comment type="catalytic activity">
    <reaction evidence="6">
        <text>Hydrolysis of (1-&gt;6)-alpha-D-glucosidic linkages in pullulan, amylopectin and glycogen, and in the alpha- and beta-limit dextrins of amylopectin and glycogen.</text>
        <dbReference type="EC" id="3.2.1.41"/>
    </reaction>
</comment>
<protein>
    <recommendedName>
        <fullName evidence="7">pullulanase</fullName>
        <ecNumber evidence="7">3.2.1.41</ecNumber>
    </recommendedName>
    <alternativeName>
        <fullName evidence="8">Alpha-dextrin endo-1,6-alpha-glucosidase</fullName>
    </alternativeName>
    <alternativeName>
        <fullName evidence="9">Pullulan 6-glucanohydrolase</fullName>
    </alternativeName>
</protein>
<dbReference type="Proteomes" id="UP001158045">
    <property type="component" value="Unassembled WGS sequence"/>
</dbReference>
<keyword evidence="10" id="KW-1133">Transmembrane helix</keyword>
<dbReference type="InterPro" id="IPR013783">
    <property type="entry name" value="Ig-like_fold"/>
</dbReference>
<dbReference type="InterPro" id="IPR013780">
    <property type="entry name" value="Glyco_hydro_b"/>
</dbReference>
<dbReference type="SMART" id="SM00642">
    <property type="entry name" value="Aamy"/>
    <property type="match status" value="1"/>
</dbReference>
<evidence type="ECO:0000256" key="6">
    <source>
        <dbReference type="ARBA" id="ARBA00023965"/>
    </source>
</evidence>
<dbReference type="SUPFAM" id="SSF81296">
    <property type="entry name" value="E set domains"/>
    <property type="match status" value="1"/>
</dbReference>
<dbReference type="Gene3D" id="3.20.20.80">
    <property type="entry name" value="Glycosidases"/>
    <property type="match status" value="1"/>
</dbReference>
<comment type="similarity">
    <text evidence="1">Belongs to the glycosyl hydrolase 13 family.</text>
</comment>
<keyword evidence="5 12" id="KW-0326">Glycosidase</keyword>
<evidence type="ECO:0000256" key="5">
    <source>
        <dbReference type="ARBA" id="ARBA00023295"/>
    </source>
</evidence>
<keyword evidence="2" id="KW-0732">Signal</keyword>
<dbReference type="InterPro" id="IPR005323">
    <property type="entry name" value="CBM41_pullulanase"/>
</dbReference>
<feature type="transmembrane region" description="Helical" evidence="10">
    <location>
        <begin position="893"/>
        <end position="914"/>
    </location>
</feature>
<dbReference type="CDD" id="cd10315">
    <property type="entry name" value="CBM41_pullulanase"/>
    <property type="match status" value="1"/>
</dbReference>
<dbReference type="InterPro" id="IPR011840">
    <property type="entry name" value="PulA_typeI"/>
</dbReference>
<dbReference type="Pfam" id="PF21653">
    <property type="entry name" value="pulA_all-beta"/>
    <property type="match status" value="1"/>
</dbReference>
<dbReference type="Gene3D" id="2.60.40.1180">
    <property type="entry name" value="Golgi alpha-mannosidase II"/>
    <property type="match status" value="1"/>
</dbReference>
<evidence type="ECO:0000256" key="2">
    <source>
        <dbReference type="ARBA" id="ARBA00022729"/>
    </source>
</evidence>
<dbReference type="CDD" id="cd02860">
    <property type="entry name" value="E_set_Pullulanase"/>
    <property type="match status" value="1"/>
</dbReference>
<dbReference type="Pfam" id="PF02922">
    <property type="entry name" value="CBM_48"/>
    <property type="match status" value="1"/>
</dbReference>
<evidence type="ECO:0000313" key="12">
    <source>
        <dbReference type="EMBL" id="MDH8679669.1"/>
    </source>
</evidence>
<dbReference type="EC" id="3.2.1.41" evidence="7"/>
<proteinExistence type="inferred from homology"/>
<evidence type="ECO:0000256" key="7">
    <source>
        <dbReference type="ARBA" id="ARBA00024062"/>
    </source>
</evidence>
<dbReference type="InterPro" id="IPR049117">
    <property type="entry name" value="pulA_all-beta"/>
</dbReference>
<dbReference type="InterPro" id="IPR004193">
    <property type="entry name" value="Glyco_hydro_13_N"/>
</dbReference>
<reference evidence="12 13" key="1">
    <citation type="submission" date="2023-04" db="EMBL/GenBank/DDBJ databases">
        <title>Fusibacter bizertensis strain WBS, isolated from littoral bottom sediments of the Arctic seas - biochemical and genomic analysis.</title>
        <authorList>
            <person name="Brioukhanov A.L."/>
        </authorList>
    </citation>
    <scope>NUCLEOTIDE SEQUENCE [LARGE SCALE GENOMIC DNA]</scope>
    <source>
        <strain evidence="12 13">WBS</strain>
    </source>
</reference>
<evidence type="ECO:0000256" key="9">
    <source>
        <dbReference type="ARBA" id="ARBA00031076"/>
    </source>
</evidence>
<keyword evidence="3 12" id="KW-0378">Hydrolase</keyword>
<keyword evidence="10" id="KW-0472">Membrane</keyword>
<dbReference type="NCBIfam" id="TIGR02104">
    <property type="entry name" value="pulA_typeI"/>
    <property type="match status" value="1"/>
</dbReference>
<dbReference type="RefSeq" id="WP_281095565.1">
    <property type="nucleotide sequence ID" value="NZ_JARYZI010000015.1"/>
</dbReference>
<dbReference type="PANTHER" id="PTHR43002">
    <property type="entry name" value="GLYCOGEN DEBRANCHING ENZYME"/>
    <property type="match status" value="1"/>
</dbReference>
<evidence type="ECO:0000256" key="3">
    <source>
        <dbReference type="ARBA" id="ARBA00022801"/>
    </source>
</evidence>
<dbReference type="InterPro" id="IPR006047">
    <property type="entry name" value="GH13_cat_dom"/>
</dbReference>
<dbReference type="GO" id="GO:0051060">
    <property type="term" value="F:pullulanase activity"/>
    <property type="evidence" value="ECO:0007669"/>
    <property type="project" value="UniProtKB-EC"/>
</dbReference>
<dbReference type="Gene3D" id="2.60.40.10">
    <property type="entry name" value="Immunoglobulins"/>
    <property type="match status" value="1"/>
</dbReference>